<protein>
    <submittedName>
        <fullName evidence="1">Uncharacterized protein</fullName>
    </submittedName>
</protein>
<sequence>MTAKLPPDSKADLEKWAQEFINTPSHRRTLHEFHIYINVSIKSDLSWFLRHLRESNGVLFFEALDWNPLTDADLTIYCDASLRLGMGF</sequence>
<organism evidence="1 2">
    <name type="scientific">Mycena maculata</name>
    <dbReference type="NCBI Taxonomy" id="230809"/>
    <lineage>
        <taxon>Eukaryota</taxon>
        <taxon>Fungi</taxon>
        <taxon>Dikarya</taxon>
        <taxon>Basidiomycota</taxon>
        <taxon>Agaricomycotina</taxon>
        <taxon>Agaricomycetes</taxon>
        <taxon>Agaricomycetidae</taxon>
        <taxon>Agaricales</taxon>
        <taxon>Marasmiineae</taxon>
        <taxon>Mycenaceae</taxon>
        <taxon>Mycena</taxon>
    </lineage>
</organism>
<evidence type="ECO:0000313" key="1">
    <source>
        <dbReference type="EMBL" id="KAJ7728405.1"/>
    </source>
</evidence>
<evidence type="ECO:0000313" key="2">
    <source>
        <dbReference type="Proteomes" id="UP001215280"/>
    </source>
</evidence>
<name>A0AAD7HUA4_9AGAR</name>
<gene>
    <name evidence="1" type="ORF">DFH07DRAFT_969837</name>
</gene>
<dbReference type="EMBL" id="JARJLG010000205">
    <property type="protein sequence ID" value="KAJ7728405.1"/>
    <property type="molecule type" value="Genomic_DNA"/>
</dbReference>
<reference evidence="1" key="1">
    <citation type="submission" date="2023-03" db="EMBL/GenBank/DDBJ databases">
        <title>Massive genome expansion in bonnet fungi (Mycena s.s.) driven by repeated elements and novel gene families across ecological guilds.</title>
        <authorList>
            <consortium name="Lawrence Berkeley National Laboratory"/>
            <person name="Harder C.B."/>
            <person name="Miyauchi S."/>
            <person name="Viragh M."/>
            <person name="Kuo A."/>
            <person name="Thoen E."/>
            <person name="Andreopoulos B."/>
            <person name="Lu D."/>
            <person name="Skrede I."/>
            <person name="Drula E."/>
            <person name="Henrissat B."/>
            <person name="Morin E."/>
            <person name="Kohler A."/>
            <person name="Barry K."/>
            <person name="LaButti K."/>
            <person name="Morin E."/>
            <person name="Salamov A."/>
            <person name="Lipzen A."/>
            <person name="Mereny Z."/>
            <person name="Hegedus B."/>
            <person name="Baldrian P."/>
            <person name="Stursova M."/>
            <person name="Weitz H."/>
            <person name="Taylor A."/>
            <person name="Grigoriev I.V."/>
            <person name="Nagy L.G."/>
            <person name="Martin F."/>
            <person name="Kauserud H."/>
        </authorList>
    </citation>
    <scope>NUCLEOTIDE SEQUENCE</scope>
    <source>
        <strain evidence="1">CBHHK188m</strain>
    </source>
</reference>
<keyword evidence="2" id="KW-1185">Reference proteome</keyword>
<accession>A0AAD7HUA4</accession>
<dbReference type="Proteomes" id="UP001215280">
    <property type="component" value="Unassembled WGS sequence"/>
</dbReference>
<comment type="caution">
    <text evidence="1">The sequence shown here is derived from an EMBL/GenBank/DDBJ whole genome shotgun (WGS) entry which is preliminary data.</text>
</comment>
<dbReference type="AlphaFoldDB" id="A0AAD7HUA4"/>
<proteinExistence type="predicted"/>